<comment type="caution">
    <text evidence="1">The sequence shown here is derived from an EMBL/GenBank/DDBJ whole genome shotgun (WGS) entry which is preliminary data.</text>
</comment>
<sequence>MGQAFRRASGRIRAPPDPPPSRVTDRRPPVTSTEKVEISNTTTTTNQNSLGSDGAPRINPDNVLEERDTQYDAMLSQMVGRIKSKPGGKLETGEAPVVERYNRPMPKLRNTKPDSGRYEERAVAPGTLNVAQLRHIILMYQGKADDHEGPMNIQQIAEKFRLEVAQVQRILQFLSLPTEDNNKQKGHRLGPLPLHVQPLEVATPVTLRRGQMRLCNHQDTIILDANTTKPATNNSLSTMYEQVLRSNNSPMISSDIK</sequence>
<name>A0ACC4BXN8_POPAL</name>
<organism evidence="1 2">
    <name type="scientific">Populus alba</name>
    <name type="common">White poplar</name>
    <dbReference type="NCBI Taxonomy" id="43335"/>
    <lineage>
        <taxon>Eukaryota</taxon>
        <taxon>Viridiplantae</taxon>
        <taxon>Streptophyta</taxon>
        <taxon>Embryophyta</taxon>
        <taxon>Tracheophyta</taxon>
        <taxon>Spermatophyta</taxon>
        <taxon>Magnoliopsida</taxon>
        <taxon>eudicotyledons</taxon>
        <taxon>Gunneridae</taxon>
        <taxon>Pentapetalae</taxon>
        <taxon>rosids</taxon>
        <taxon>fabids</taxon>
        <taxon>Malpighiales</taxon>
        <taxon>Salicaceae</taxon>
        <taxon>Saliceae</taxon>
        <taxon>Populus</taxon>
    </lineage>
</organism>
<proteinExistence type="predicted"/>
<dbReference type="EMBL" id="RCHU02000008">
    <property type="protein sequence ID" value="KAL3582937.1"/>
    <property type="molecule type" value="Genomic_DNA"/>
</dbReference>
<protein>
    <submittedName>
        <fullName evidence="1">Uncharacterized protein</fullName>
    </submittedName>
</protein>
<accession>A0ACC4BXN8</accession>
<evidence type="ECO:0000313" key="1">
    <source>
        <dbReference type="EMBL" id="KAL3582937.1"/>
    </source>
</evidence>
<gene>
    <name evidence="1" type="ORF">D5086_017269</name>
</gene>
<reference evidence="1 2" key="1">
    <citation type="journal article" date="2024" name="Plant Biotechnol. J.">
        <title>Genome and CRISPR/Cas9 system of a widespread forest tree (Populus alba) in the world.</title>
        <authorList>
            <person name="Liu Y.J."/>
            <person name="Jiang P.F."/>
            <person name="Han X.M."/>
            <person name="Li X.Y."/>
            <person name="Wang H.M."/>
            <person name="Wang Y.J."/>
            <person name="Wang X.X."/>
            <person name="Zeng Q.Y."/>
        </authorList>
    </citation>
    <scope>NUCLEOTIDE SEQUENCE [LARGE SCALE GENOMIC DNA]</scope>
    <source>
        <strain evidence="2">cv. PAL-ZL1</strain>
    </source>
</reference>
<keyword evidence="2" id="KW-1185">Reference proteome</keyword>
<evidence type="ECO:0000313" key="2">
    <source>
        <dbReference type="Proteomes" id="UP000309997"/>
    </source>
</evidence>
<dbReference type="Proteomes" id="UP000309997">
    <property type="component" value="Unassembled WGS sequence"/>
</dbReference>